<feature type="domain" description="6-phospho-N-acetylmuramidase N-terminal" evidence="2">
    <location>
        <begin position="4"/>
        <end position="238"/>
    </location>
</feature>
<dbReference type="Pfam" id="PF19200">
    <property type="entry name" value="MupG_N"/>
    <property type="match status" value="1"/>
</dbReference>
<dbReference type="InterPro" id="IPR017853">
    <property type="entry name" value="GH"/>
</dbReference>
<dbReference type="InterPro" id="IPR008589">
    <property type="entry name" value="MupG"/>
</dbReference>
<reference evidence="4" key="1">
    <citation type="submission" date="2015-01" db="EMBL/GenBank/DDBJ databases">
        <authorList>
            <person name="Andreevskaya M."/>
        </authorList>
    </citation>
    <scope>NUCLEOTIDE SEQUENCE [LARGE SCALE GENOMIC DNA]</scope>
    <source>
        <strain evidence="4">MKFS47</strain>
    </source>
</reference>
<dbReference type="Gene3D" id="2.40.100.10">
    <property type="entry name" value="Cyclophilin-like"/>
    <property type="match status" value="1"/>
</dbReference>
<accession>A0A0D6E077</accession>
<dbReference type="SUPFAM" id="SSF51445">
    <property type="entry name" value="(Trans)glycosidases"/>
    <property type="match status" value="1"/>
</dbReference>
<dbReference type="STRING" id="1364.LP2241_50582"/>
<evidence type="ECO:0000313" key="4">
    <source>
        <dbReference type="Proteomes" id="UP000033166"/>
    </source>
</evidence>
<dbReference type="InterPro" id="IPR013785">
    <property type="entry name" value="Aldolase_TIM"/>
</dbReference>
<organism evidence="3 4">
    <name type="scientific">Pseudolactococcus piscium MKFS47</name>
    <dbReference type="NCBI Taxonomy" id="297352"/>
    <lineage>
        <taxon>Bacteria</taxon>
        <taxon>Bacillati</taxon>
        <taxon>Bacillota</taxon>
        <taxon>Bacilli</taxon>
        <taxon>Lactobacillales</taxon>
        <taxon>Streptococcaceae</taxon>
        <taxon>Pseudolactococcus</taxon>
    </lineage>
</organism>
<dbReference type="RefSeq" id="WP_047916419.1">
    <property type="nucleotide sequence ID" value="NZ_LN774769.1"/>
</dbReference>
<dbReference type="InterPro" id="IPR043797">
    <property type="entry name" value="MupG_N"/>
</dbReference>
<dbReference type="InterPro" id="IPR043894">
    <property type="entry name" value="MupG_C"/>
</dbReference>
<name>A0A0D6E077_9LACT</name>
<evidence type="ECO:0000259" key="2">
    <source>
        <dbReference type="Pfam" id="PF19200"/>
    </source>
</evidence>
<dbReference type="EMBL" id="LN774769">
    <property type="protein sequence ID" value="CEN29452.1"/>
    <property type="molecule type" value="Genomic_DNA"/>
</dbReference>
<dbReference type="SUPFAM" id="SSF50891">
    <property type="entry name" value="Cyclophilin-like"/>
    <property type="match status" value="1"/>
</dbReference>
<gene>
    <name evidence="3" type="ORF">LACPI_2252</name>
</gene>
<dbReference type="AlphaFoldDB" id="A0A0D6E077"/>
<sequence length="367" mass="41497">MGRIGISIYPEKSSFEKDAAYLDLAHQYGFKRVFTSLLEINGNKEKILNNFKKVVDYANKLEMSVMVDISPRLFDTLAISYEDLSFFHELGADGVRLDVGFTGHEEAKMTRNPYGLKIEINMSSGTNYVDNIMSYSPKKDNLIASHNFYPMAFSGLDTDHFIACNARFNKYGLNTAAFVNAQSAAFGPWPIMDGLCTLESHRHLPLLTQVKQLMLMGTIDDIIIGNAYASEAELRLMSDTFFSPVLALQVSAVGDITEDERINLFDFPHFYRGDKSAYLLRSTMTRVVFKHKDFPAHHTTEIKRGDVLIGNEHFGQYKGETEIALQAMPNDKHRLNVVGHIVEEELLLLDAIQPWSSFKLVEKSQDL</sequence>
<dbReference type="Pfam" id="PF05913">
    <property type="entry name" value="MupG_C"/>
    <property type="match status" value="1"/>
</dbReference>
<dbReference type="Proteomes" id="UP000033166">
    <property type="component" value="Chromosome I"/>
</dbReference>
<dbReference type="PANTHER" id="PTHR38435:SF1">
    <property type="entry name" value="DUF871 DOMAIN-CONTAINING PROTEIN"/>
    <property type="match status" value="1"/>
</dbReference>
<evidence type="ECO:0000313" key="3">
    <source>
        <dbReference type="EMBL" id="CEN29452.1"/>
    </source>
</evidence>
<proteinExistence type="predicted"/>
<dbReference type="PANTHER" id="PTHR38435">
    <property type="match status" value="1"/>
</dbReference>
<feature type="domain" description="6-phospho-N-acetylmuramidase C-terminal" evidence="1">
    <location>
        <begin position="247"/>
        <end position="360"/>
    </location>
</feature>
<protein>
    <submittedName>
        <fullName evidence="3">Outer surface protein</fullName>
    </submittedName>
</protein>
<dbReference type="KEGG" id="lpk:LACPI_2252"/>
<evidence type="ECO:0000259" key="1">
    <source>
        <dbReference type="Pfam" id="PF05913"/>
    </source>
</evidence>
<dbReference type="Gene3D" id="3.20.20.70">
    <property type="entry name" value="Aldolase class I"/>
    <property type="match status" value="1"/>
</dbReference>
<dbReference type="InterPro" id="IPR029000">
    <property type="entry name" value="Cyclophilin-like_dom_sf"/>
</dbReference>
<dbReference type="HOGENOM" id="CLU_065324_1_0_9"/>